<dbReference type="OrthoDB" id="338970at2759"/>
<dbReference type="InterPro" id="IPR014908">
    <property type="entry name" value="Nucleoporin_Nup133/Nup155_N"/>
</dbReference>
<comment type="subcellular location">
    <subcellularLocation>
        <location evidence="1">Nucleus</location>
    </subcellularLocation>
</comment>
<sequence>MPVANSPEQKVKAAHEASETLDRVRALDTRLPDVGELFTASSSGMYSIPEASAVAPLVVKQNITLPPLGLEHLRNWKSDNSAGIFPEIERAFFTVDNRLYLWNYMERKDIDTYEESHPIIGVGLVKPKRDIFNPDITHVLVIATTLHINVVAISFKRSPSGATQLTFYRTDMFTSTSGEIISTIIGTKQGRIFMLSKQGRVWELDYRREEGWFTSKCSKKACPGIANYTAFLEFTSEPCIAIAVDDEGRVLYQLFEDSSIQVTHLGEDGLSFKNIVKNNKIRTAARLMCPSFVDVNDFKISWIQPTTPAEAKSYQLVAVTSSGCRLYFTYYSQGTKSKGVPNTLELVHVRTPPPTLPESTSLSSSLYKQGVFIAVGKKDEKQIIAVTSPDIGKMSMLGARGGFSEFTNCLDINGEVISMTEMSTAEYGLNELAAQPTGSPRHFLLFTTVGIWIVMKQRPVDILHHLLTINTVNGIVQPTYFQTFFELFGDVNSSALCFQLICSTSNISLNTDALQPLATSTDAVKGATQLLETLGRSQSTLSHSVTYSSRHDGLALFISRLIQPIWTKHLLSQKIDAGQVSYNSLLSRELLISTQQILRKLQGFMNLNVTLYPQSESRVPEEHSLRELHDLVLLLSDVISFFLYLLDNNTSKVLMSLKPETRERFLSSTFKDLITTNDGRSISSDLAFGIIDDTLARYGNLDIVIDILEKHCGSFCDASDALLYKAYKQIEAAKGEVSAPRARCALEESLQLLKRIAIHIPYEKVREIAKSYLSLGESVLAVELVIFCVKSREPTHASSSTEFPAKQDDMESMHLRQPFYNCLFDLLKETMESTSISGAQKSQAFQVVFGVDNVDLHHYLYNQFINANLGPELIKLMPPRLEEFLQSEPHTIDRIELLADYYRYTEQYEQAAYTFGWLAENSTNVPRDRQIDWLTRASVCAKSVSSAAKQFEMLTLQKQIDTMMTELRGLS</sequence>
<evidence type="ECO:0000256" key="3">
    <source>
        <dbReference type="ARBA" id="ARBA00022448"/>
    </source>
</evidence>
<dbReference type="GO" id="GO:0006405">
    <property type="term" value="P:RNA export from nucleus"/>
    <property type="evidence" value="ECO:0007669"/>
    <property type="project" value="TreeGrafter"/>
</dbReference>
<reference evidence="7" key="1">
    <citation type="journal article" date="2014" name="Genome Announc.">
        <title>De novo whole-genome sequence and genome annotation of Lichtheimia ramosa.</title>
        <authorList>
            <person name="Linde J."/>
            <person name="Schwartze V."/>
            <person name="Binder U."/>
            <person name="Lass-Florl C."/>
            <person name="Voigt K."/>
            <person name="Horn F."/>
        </authorList>
    </citation>
    <scope>NUCLEOTIDE SEQUENCE</scope>
    <source>
        <strain evidence="7">JMRC FSU:6197</strain>
    </source>
</reference>
<dbReference type="Gene3D" id="1.25.40.440">
    <property type="entry name" value="Nucleoporin, helical domain, central subdomain"/>
    <property type="match status" value="1"/>
</dbReference>
<proteinExistence type="inferred from homology"/>
<dbReference type="Pfam" id="PF03177">
    <property type="entry name" value="Nucleoporin_C"/>
    <property type="match status" value="1"/>
</dbReference>
<dbReference type="Gene3D" id="1.20.58.1780">
    <property type="match status" value="1"/>
</dbReference>
<dbReference type="PANTHER" id="PTHR10350">
    <property type="entry name" value="NUCLEAR PORE COMPLEX PROTEIN NUP155"/>
    <property type="match status" value="1"/>
</dbReference>
<gene>
    <name evidence="7" type="ORF">LRAMOSA11209</name>
</gene>
<dbReference type="EMBL" id="LK023340">
    <property type="protein sequence ID" value="CDS10723.1"/>
    <property type="molecule type" value="Genomic_DNA"/>
</dbReference>
<dbReference type="GO" id="GO:0006606">
    <property type="term" value="P:protein import into nucleus"/>
    <property type="evidence" value="ECO:0007669"/>
    <property type="project" value="TreeGrafter"/>
</dbReference>
<dbReference type="Pfam" id="PF08801">
    <property type="entry name" value="Nucleoporin_N"/>
    <property type="match status" value="1"/>
</dbReference>
<dbReference type="AlphaFoldDB" id="A0A077WUL1"/>
<comment type="similarity">
    <text evidence="2">Belongs to the non-repetitive/WGA-negative nucleoporin family.</text>
</comment>
<dbReference type="GO" id="GO:0017056">
    <property type="term" value="F:structural constituent of nuclear pore"/>
    <property type="evidence" value="ECO:0007669"/>
    <property type="project" value="InterPro"/>
</dbReference>
<dbReference type="GO" id="GO:0044611">
    <property type="term" value="C:nuclear pore inner ring"/>
    <property type="evidence" value="ECO:0007669"/>
    <property type="project" value="TreeGrafter"/>
</dbReference>
<accession>A0A077WUL1</accession>
<organism evidence="7">
    <name type="scientific">Lichtheimia ramosa</name>
    <dbReference type="NCBI Taxonomy" id="688394"/>
    <lineage>
        <taxon>Eukaryota</taxon>
        <taxon>Fungi</taxon>
        <taxon>Fungi incertae sedis</taxon>
        <taxon>Mucoromycota</taxon>
        <taxon>Mucoromycotina</taxon>
        <taxon>Mucoromycetes</taxon>
        <taxon>Mucorales</taxon>
        <taxon>Lichtheimiaceae</taxon>
        <taxon>Lichtheimia</taxon>
    </lineage>
</organism>
<dbReference type="InterPro" id="IPR042537">
    <property type="entry name" value="Nucleoporin_Nup155_C_2"/>
</dbReference>
<dbReference type="InterPro" id="IPR004870">
    <property type="entry name" value="Nucleoporin_Nup155"/>
</dbReference>
<evidence type="ECO:0000259" key="6">
    <source>
        <dbReference type="Pfam" id="PF08801"/>
    </source>
</evidence>
<protein>
    <recommendedName>
        <fullName evidence="8">Nucleoporin Nup133/Nup155-like N-terminal domain-containing protein</fullName>
    </recommendedName>
</protein>
<keyword evidence="3" id="KW-0813">Transport</keyword>
<evidence type="ECO:0000256" key="1">
    <source>
        <dbReference type="ARBA" id="ARBA00004123"/>
    </source>
</evidence>
<dbReference type="GO" id="GO:0036228">
    <property type="term" value="P:protein localization to nuclear inner membrane"/>
    <property type="evidence" value="ECO:0007669"/>
    <property type="project" value="TreeGrafter"/>
</dbReference>
<evidence type="ECO:0008006" key="8">
    <source>
        <dbReference type="Google" id="ProtNLM"/>
    </source>
</evidence>
<feature type="domain" description="Nucleoporin Nup133/Nup155-like N-terminal" evidence="6">
    <location>
        <begin position="63"/>
        <end position="453"/>
    </location>
</feature>
<dbReference type="InterPro" id="IPR042533">
    <property type="entry name" value="Nucleoporin_Nup155_C_1"/>
</dbReference>
<evidence type="ECO:0000259" key="5">
    <source>
        <dbReference type="Pfam" id="PF03177"/>
    </source>
</evidence>
<evidence type="ECO:0000256" key="4">
    <source>
        <dbReference type="ARBA" id="ARBA00023242"/>
    </source>
</evidence>
<name>A0A077WUL1_9FUNG</name>
<dbReference type="GO" id="GO:0000972">
    <property type="term" value="P:transcription-dependent tethering of RNA polymerase II gene DNA at nuclear periphery"/>
    <property type="evidence" value="ECO:0007669"/>
    <property type="project" value="TreeGrafter"/>
</dbReference>
<keyword evidence="4" id="KW-0539">Nucleus</keyword>
<evidence type="ECO:0000256" key="2">
    <source>
        <dbReference type="ARBA" id="ARBA00007373"/>
    </source>
</evidence>
<dbReference type="PANTHER" id="PTHR10350:SF6">
    <property type="entry name" value="NUCLEAR PORE COMPLEX PROTEIN NUP155"/>
    <property type="match status" value="1"/>
</dbReference>
<evidence type="ECO:0000313" key="7">
    <source>
        <dbReference type="EMBL" id="CDS10723.1"/>
    </source>
</evidence>
<dbReference type="InterPro" id="IPR007187">
    <property type="entry name" value="Nucleoporin_Nup133/Nup155_C"/>
</dbReference>
<dbReference type="Gene3D" id="1.25.40.450">
    <property type="entry name" value="Nucleoporin, helical domain, N-terminal subdomain"/>
    <property type="match status" value="1"/>
</dbReference>
<feature type="domain" description="Nucleoporin Nup133/Nup155-like C-terminal" evidence="5">
    <location>
        <begin position="548"/>
        <end position="958"/>
    </location>
</feature>